<dbReference type="RefSeq" id="XP_022111475.1">
    <property type="nucleotide sequence ID" value="XM_022255783.1"/>
</dbReference>
<dbReference type="PANTHER" id="PTHR45713">
    <property type="entry name" value="FTP DOMAIN-CONTAINING PROTEIN"/>
    <property type="match status" value="1"/>
</dbReference>
<protein>
    <submittedName>
        <fullName evidence="2">Uncharacterized protein LOC110990689</fullName>
    </submittedName>
</protein>
<dbReference type="OrthoDB" id="547680at2759"/>
<gene>
    <name evidence="2" type="primary">LOC110990689</name>
</gene>
<dbReference type="KEGG" id="aplc:110990689"/>
<dbReference type="SUPFAM" id="SSF49785">
    <property type="entry name" value="Galactose-binding domain-like"/>
    <property type="match status" value="1"/>
</dbReference>
<dbReference type="PANTHER" id="PTHR45713:SF6">
    <property type="entry name" value="F5_8 TYPE C DOMAIN-CONTAINING PROTEIN"/>
    <property type="match status" value="1"/>
</dbReference>
<dbReference type="InterPro" id="IPR051941">
    <property type="entry name" value="BG_Antigen-Binding_Lectin"/>
</dbReference>
<feature type="non-terminal residue" evidence="2">
    <location>
        <position position="192"/>
    </location>
</feature>
<dbReference type="Gene3D" id="2.60.120.260">
    <property type="entry name" value="Galactose-binding domain-like"/>
    <property type="match status" value="1"/>
</dbReference>
<dbReference type="InterPro" id="IPR008979">
    <property type="entry name" value="Galactose-bd-like_sf"/>
</dbReference>
<evidence type="ECO:0000313" key="1">
    <source>
        <dbReference type="Proteomes" id="UP000694845"/>
    </source>
</evidence>
<organism evidence="1 2">
    <name type="scientific">Acanthaster planci</name>
    <name type="common">Crown-of-thorns starfish</name>
    <dbReference type="NCBI Taxonomy" id="133434"/>
    <lineage>
        <taxon>Eukaryota</taxon>
        <taxon>Metazoa</taxon>
        <taxon>Echinodermata</taxon>
        <taxon>Eleutherozoa</taxon>
        <taxon>Asterozoa</taxon>
        <taxon>Asteroidea</taxon>
        <taxon>Valvatacea</taxon>
        <taxon>Valvatida</taxon>
        <taxon>Acanthasteridae</taxon>
        <taxon>Acanthaster</taxon>
    </lineage>
</organism>
<proteinExistence type="predicted"/>
<reference evidence="2" key="1">
    <citation type="submission" date="2025-08" db="UniProtKB">
        <authorList>
            <consortium name="RefSeq"/>
        </authorList>
    </citation>
    <scope>IDENTIFICATION</scope>
</reference>
<name>A0A8B8A3G3_ACAPL</name>
<evidence type="ECO:0000313" key="2">
    <source>
        <dbReference type="RefSeq" id="XP_022111475.1"/>
    </source>
</evidence>
<accession>A0A8B8A3G3</accession>
<sequence>MDGMKGEEARKMDGIMGGCSGGDGLGGWIEGLGDGLAHRLGGNVVRAGLNSNHLLNPEIGRVAASQTLSRAVIDFTPEPYVIAQYVSVDIHGSDPQTMVQLTEVMVEEVNTATMKQATGKGLFLTGRPSSQSSTFTDSGDMRLASRAVDGHLQYVNPHCSQTNVQESPWWMINLTAVHCIRKVAIRNIDDLH</sequence>
<keyword evidence="1" id="KW-1185">Reference proteome</keyword>
<dbReference type="Proteomes" id="UP000694845">
    <property type="component" value="Unplaced"/>
</dbReference>
<dbReference type="AlphaFoldDB" id="A0A8B8A3G3"/>
<dbReference type="GeneID" id="110990689"/>